<evidence type="ECO:0000259" key="2">
    <source>
        <dbReference type="Pfam" id="PF01408"/>
    </source>
</evidence>
<keyword evidence="1" id="KW-0560">Oxidoreductase</keyword>
<dbReference type="InterPro" id="IPR055170">
    <property type="entry name" value="GFO_IDH_MocA-like_dom"/>
</dbReference>
<protein>
    <submittedName>
        <fullName evidence="4">Gfo/Idh/MocA family protein</fullName>
    </submittedName>
</protein>
<dbReference type="Gene3D" id="3.40.50.720">
    <property type="entry name" value="NAD(P)-binding Rossmann-like Domain"/>
    <property type="match status" value="1"/>
</dbReference>
<reference evidence="5" key="1">
    <citation type="journal article" date="2019" name="Int. J. Syst. Evol. Microbiol.">
        <title>The Global Catalogue of Microorganisms (GCM) 10K type strain sequencing project: providing services to taxonomists for standard genome sequencing and annotation.</title>
        <authorList>
            <consortium name="The Broad Institute Genomics Platform"/>
            <consortium name="The Broad Institute Genome Sequencing Center for Infectious Disease"/>
            <person name="Wu L."/>
            <person name="Ma J."/>
        </authorList>
    </citation>
    <scope>NUCLEOTIDE SEQUENCE [LARGE SCALE GENOMIC DNA]</scope>
    <source>
        <strain evidence="5">CGMCC 4.7237</strain>
    </source>
</reference>
<evidence type="ECO:0000313" key="4">
    <source>
        <dbReference type="EMBL" id="MFC4031976.1"/>
    </source>
</evidence>
<proteinExistence type="predicted"/>
<comment type="caution">
    <text evidence="4">The sequence shown here is derived from an EMBL/GenBank/DDBJ whole genome shotgun (WGS) entry which is preliminary data.</text>
</comment>
<dbReference type="EMBL" id="JBHSBB010000009">
    <property type="protein sequence ID" value="MFC4031976.1"/>
    <property type="molecule type" value="Genomic_DNA"/>
</dbReference>
<dbReference type="InterPro" id="IPR036291">
    <property type="entry name" value="NAD(P)-bd_dom_sf"/>
</dbReference>
<dbReference type="InterPro" id="IPR000683">
    <property type="entry name" value="Gfo/Idh/MocA-like_OxRdtase_N"/>
</dbReference>
<feature type="domain" description="GFO/IDH/MocA-like oxidoreductase" evidence="3">
    <location>
        <begin position="142"/>
        <end position="272"/>
    </location>
</feature>
<dbReference type="PANTHER" id="PTHR43818">
    <property type="entry name" value="BCDNA.GH03377"/>
    <property type="match status" value="1"/>
</dbReference>
<dbReference type="RefSeq" id="WP_386428530.1">
    <property type="nucleotide sequence ID" value="NZ_JBHSBB010000009.1"/>
</dbReference>
<dbReference type="SUPFAM" id="SSF55347">
    <property type="entry name" value="Glyceraldehyde-3-phosphate dehydrogenase-like, C-terminal domain"/>
    <property type="match status" value="1"/>
</dbReference>
<accession>A0ABV8HM50</accession>
<evidence type="ECO:0000259" key="3">
    <source>
        <dbReference type="Pfam" id="PF22725"/>
    </source>
</evidence>
<dbReference type="Proteomes" id="UP001595765">
    <property type="component" value="Unassembled WGS sequence"/>
</dbReference>
<dbReference type="SUPFAM" id="SSF51735">
    <property type="entry name" value="NAD(P)-binding Rossmann-fold domains"/>
    <property type="match status" value="1"/>
</dbReference>
<name>A0ABV8HM50_9ACTN</name>
<dbReference type="PANTHER" id="PTHR43818:SF11">
    <property type="entry name" value="BCDNA.GH03377"/>
    <property type="match status" value="1"/>
</dbReference>
<feature type="domain" description="Gfo/Idh/MocA-like oxidoreductase N-terminal" evidence="2">
    <location>
        <begin position="14"/>
        <end position="130"/>
    </location>
</feature>
<evidence type="ECO:0000256" key="1">
    <source>
        <dbReference type="ARBA" id="ARBA00023002"/>
    </source>
</evidence>
<evidence type="ECO:0000313" key="5">
    <source>
        <dbReference type="Proteomes" id="UP001595765"/>
    </source>
</evidence>
<organism evidence="4 5">
    <name type="scientific">Streptomyces polygonati</name>
    <dbReference type="NCBI Taxonomy" id="1617087"/>
    <lineage>
        <taxon>Bacteria</taxon>
        <taxon>Bacillati</taxon>
        <taxon>Actinomycetota</taxon>
        <taxon>Actinomycetes</taxon>
        <taxon>Kitasatosporales</taxon>
        <taxon>Streptomycetaceae</taxon>
        <taxon>Streptomyces</taxon>
    </lineage>
</organism>
<dbReference type="Pfam" id="PF01408">
    <property type="entry name" value="GFO_IDH_MocA"/>
    <property type="match status" value="1"/>
</dbReference>
<dbReference type="InterPro" id="IPR050463">
    <property type="entry name" value="Gfo/Idh/MocA_oxidrdct_glycsds"/>
</dbReference>
<sequence>MGRISVDSANPPPLRTAIAGAGMIGRVHLDAVRRSGAPVVGISASSSARAKEAAAELGVERAFDSSRTLVTSDDVDVVHICTPNDAHAELAELALRAGKHVVCEKPLTTSAATADALAALAAETGRVAAVPFVYRYHPMAAEARARVLDGRAGDIRLVHGHYLQDWLSEPGDTNWRVDAVTGGPSRAFADIGSHWCDLVEWVTGHRIAEVTAVTQTMDRDGGWDGGRPGTEDAVQLLLRTDRGATGSVTVSQISPGRKNRLWFEVDGARTSLAFDQENPESLFVGSRGENAAVLRDPATLSPAAARLSTVPGGHPMGYLDCFAAFVRDVHTAIRAAEVQETVGALPGDGPTIGALPGTAPAEASAVPSFGFPTFDDAARMVRLTEAVLASAASRSWKEVS</sequence>
<gene>
    <name evidence="4" type="ORF">ACFO3J_10835</name>
</gene>
<dbReference type="Gene3D" id="3.30.360.10">
    <property type="entry name" value="Dihydrodipicolinate Reductase, domain 2"/>
    <property type="match status" value="1"/>
</dbReference>
<dbReference type="Pfam" id="PF22725">
    <property type="entry name" value="GFO_IDH_MocA_C3"/>
    <property type="match status" value="1"/>
</dbReference>
<keyword evidence="5" id="KW-1185">Reference proteome</keyword>